<feature type="region of interest" description="Disordered" evidence="2">
    <location>
        <begin position="111"/>
        <end position="139"/>
    </location>
</feature>
<gene>
    <name evidence="3" type="ORF">EYC84_002162</name>
</gene>
<keyword evidence="1" id="KW-0175">Coiled coil</keyword>
<sequence length="520" mass="57625">MALDKSPASPDSCYDSGIDMLEFPTQKLSTKQLPIPQKPCTSEGQAPLSGCQGEVDSPLISPLSDTGIINLECPFDESRDLPSPPKRRRLKESGRVNKCLEHFGTCSRKLSFGDDGRTHEGEKQSHIKSGKEVERKDPRADYLKYSEGRDARLKRKIEQREMGKLSVALSNDHAGDIGSGTKHVDEMLDLAIRSIDLDRKISMVQRRKKSIEMSLMSLESFDVKEGAQSIKAAQEALKVSETSGNYVESENFKRHLQSAKELKEEAEMSLKFLEKLSGEVEGACHDNFSEGGPSAVDTSSISASWDSESNVDLEKEPELMPLEKKREAVGDKCIEASPTLTGETLPPRDKMATHVAASSSHGNDAKKKSKHVSFKDSEDEIFDLPSSKLNHVSKDIPELQKTAEEENPTQSMSEASKLCRSIKKHLVVATGQNLMRDFIEIFHLDNESSEDGETCDDCIDEDLVKETAEIVRRAMIHLDTEAFNDALQQASEAALGLTSENTKVEDILSHYSPYTNHKSH</sequence>
<feature type="region of interest" description="Disordered" evidence="2">
    <location>
        <begin position="284"/>
        <end position="317"/>
    </location>
</feature>
<organism evidence="3 4">
    <name type="scientific">Monilinia fructicola</name>
    <name type="common">Brown rot fungus</name>
    <name type="synonym">Ciboria fructicola</name>
    <dbReference type="NCBI Taxonomy" id="38448"/>
    <lineage>
        <taxon>Eukaryota</taxon>
        <taxon>Fungi</taxon>
        <taxon>Dikarya</taxon>
        <taxon>Ascomycota</taxon>
        <taxon>Pezizomycotina</taxon>
        <taxon>Leotiomycetes</taxon>
        <taxon>Helotiales</taxon>
        <taxon>Sclerotiniaceae</taxon>
        <taxon>Monilinia</taxon>
    </lineage>
</organism>
<evidence type="ECO:0000256" key="2">
    <source>
        <dbReference type="SAM" id="MobiDB-lite"/>
    </source>
</evidence>
<dbReference type="EMBL" id="VICG01000007">
    <property type="protein sequence ID" value="KAA8569819.1"/>
    <property type="molecule type" value="Genomic_DNA"/>
</dbReference>
<dbReference type="Proteomes" id="UP000322873">
    <property type="component" value="Unassembled WGS sequence"/>
</dbReference>
<proteinExistence type="predicted"/>
<evidence type="ECO:0000313" key="3">
    <source>
        <dbReference type="EMBL" id="KAA8569819.1"/>
    </source>
</evidence>
<name>A0A5M9JP91_MONFR</name>
<reference evidence="3 4" key="1">
    <citation type="submission" date="2019-06" db="EMBL/GenBank/DDBJ databases">
        <title>Genome Sequence of the Brown Rot Fungal Pathogen Monilinia fructicola.</title>
        <authorList>
            <person name="De Miccolis Angelini R.M."/>
            <person name="Landi L."/>
            <person name="Abate D."/>
            <person name="Pollastro S."/>
            <person name="Romanazzi G."/>
            <person name="Faretra F."/>
        </authorList>
    </citation>
    <scope>NUCLEOTIDE SEQUENCE [LARGE SCALE GENOMIC DNA]</scope>
    <source>
        <strain evidence="3 4">Mfrc123</strain>
    </source>
</reference>
<accession>A0A5M9JP91</accession>
<feature type="region of interest" description="Disordered" evidence="2">
    <location>
        <begin position="29"/>
        <end position="59"/>
    </location>
</feature>
<protein>
    <submittedName>
        <fullName evidence="3">Uncharacterized protein</fullName>
    </submittedName>
</protein>
<feature type="region of interest" description="Disordered" evidence="2">
    <location>
        <begin position="352"/>
        <end position="378"/>
    </location>
</feature>
<keyword evidence="4" id="KW-1185">Reference proteome</keyword>
<comment type="caution">
    <text evidence="3">The sequence shown here is derived from an EMBL/GenBank/DDBJ whole genome shotgun (WGS) entry which is preliminary data.</text>
</comment>
<dbReference type="VEuPathDB" id="FungiDB:MFRU_064g00270"/>
<feature type="compositionally biased region" description="Polar residues" evidence="2">
    <location>
        <begin position="296"/>
        <end position="310"/>
    </location>
</feature>
<evidence type="ECO:0000256" key="1">
    <source>
        <dbReference type="SAM" id="Coils"/>
    </source>
</evidence>
<feature type="coiled-coil region" evidence="1">
    <location>
        <begin position="249"/>
        <end position="276"/>
    </location>
</feature>
<dbReference type="AlphaFoldDB" id="A0A5M9JP91"/>
<evidence type="ECO:0000313" key="4">
    <source>
        <dbReference type="Proteomes" id="UP000322873"/>
    </source>
</evidence>